<feature type="domain" description="Metallo-beta-lactamase" evidence="1">
    <location>
        <begin position="90"/>
        <end position="285"/>
    </location>
</feature>
<dbReference type="PROSITE" id="PS51257">
    <property type="entry name" value="PROKAR_LIPOPROTEIN"/>
    <property type="match status" value="1"/>
</dbReference>
<dbReference type="PANTHER" id="PTHR42663">
    <property type="entry name" value="HYDROLASE C777.06C-RELATED-RELATED"/>
    <property type="match status" value="1"/>
</dbReference>
<dbReference type="InterPro" id="IPR036866">
    <property type="entry name" value="RibonucZ/Hydroxyglut_hydro"/>
</dbReference>
<dbReference type="Proteomes" id="UP000447545">
    <property type="component" value="Unassembled WGS sequence"/>
</dbReference>
<dbReference type="Pfam" id="PF12706">
    <property type="entry name" value="Lactamase_B_2"/>
    <property type="match status" value="1"/>
</dbReference>
<dbReference type="EMBL" id="WJYA01000010">
    <property type="protein sequence ID" value="MTE28273.1"/>
    <property type="molecule type" value="Genomic_DNA"/>
</dbReference>
<reference evidence="2 3" key="1">
    <citation type="submission" date="2019-11" db="EMBL/GenBank/DDBJ databases">
        <title>Winogradskyella ouciana sp. nov., isolated from the hadal seawater of the Mariana Trench.</title>
        <authorList>
            <person name="Liu R."/>
        </authorList>
    </citation>
    <scope>NUCLEOTIDE SEQUENCE [LARGE SCALE GENOMIC DNA]</scope>
    <source>
        <strain evidence="2 3">ZXX205</strain>
    </source>
</reference>
<evidence type="ECO:0000313" key="2">
    <source>
        <dbReference type="EMBL" id="MTE28273.1"/>
    </source>
</evidence>
<sequence>MKTFQYSSLILFLLVFACHQKPEEKIEIVSKAIKIKSQQYITVLGVAQDAGFPQINCEKKCCMAFYSGKESKKLVSCLGLVDIEFNKKWLFDATPDITEQTQILKEKHLDNGKVIDGIFLTHAHIGHYTGLMQLGREAMGAKNIPVYTMPKMKTYLETNGPWNQLVELNNIELKSLKADSTVNLNSKLKVLPIQVPHRDEYSETVGYKIEGKNKSALFIPDIDKWHKWNRNIVEEVKKVDYAFLDASFFNNGELERDMSEIPHPFITETTTLFEDETMETKQKIHFIHFNHTNPALKDQNRLKDSIRNLGFRFAKRGDNFDL</sequence>
<dbReference type="InterPro" id="IPR001279">
    <property type="entry name" value="Metallo-B-lactamas"/>
</dbReference>
<dbReference type="AlphaFoldDB" id="A0A7K1GGM8"/>
<dbReference type="RefSeq" id="WP_155090284.1">
    <property type="nucleotide sequence ID" value="NZ_WJYA01000010.1"/>
</dbReference>
<accession>A0A7K1GGM8</accession>
<evidence type="ECO:0000313" key="3">
    <source>
        <dbReference type="Proteomes" id="UP000447545"/>
    </source>
</evidence>
<comment type="caution">
    <text evidence="2">The sequence shown here is derived from an EMBL/GenBank/DDBJ whole genome shotgun (WGS) entry which is preliminary data.</text>
</comment>
<evidence type="ECO:0000259" key="1">
    <source>
        <dbReference type="Pfam" id="PF12706"/>
    </source>
</evidence>
<gene>
    <name evidence="2" type="ORF">F1003_15155</name>
</gene>
<proteinExistence type="predicted"/>
<name>A0A7K1GGM8_9FLAO</name>
<dbReference type="Gene3D" id="3.60.15.10">
    <property type="entry name" value="Ribonuclease Z/Hydroxyacylglutathione hydrolase-like"/>
    <property type="match status" value="1"/>
</dbReference>
<organism evidence="2 3">
    <name type="scientific">Winogradskyella ouciana</name>
    <dbReference type="NCBI Taxonomy" id="2608631"/>
    <lineage>
        <taxon>Bacteria</taxon>
        <taxon>Pseudomonadati</taxon>
        <taxon>Bacteroidota</taxon>
        <taxon>Flavobacteriia</taxon>
        <taxon>Flavobacteriales</taxon>
        <taxon>Flavobacteriaceae</taxon>
        <taxon>Winogradskyella</taxon>
    </lineage>
</organism>
<dbReference type="SUPFAM" id="SSF56281">
    <property type="entry name" value="Metallo-hydrolase/oxidoreductase"/>
    <property type="match status" value="1"/>
</dbReference>
<keyword evidence="3" id="KW-1185">Reference proteome</keyword>
<protein>
    <submittedName>
        <fullName evidence="2">Pyrroloquinoline quinone biosynthesis protein PqqB</fullName>
    </submittedName>
</protein>
<dbReference type="PANTHER" id="PTHR42663:SF6">
    <property type="entry name" value="HYDROLASE C777.06C-RELATED"/>
    <property type="match status" value="1"/>
</dbReference>